<accession>A0A8K0TSZ3</accession>
<feature type="transmembrane region" description="Helical" evidence="5">
    <location>
        <begin position="56"/>
        <end position="73"/>
    </location>
</feature>
<comment type="caution">
    <text evidence="6">The sequence shown here is derived from an EMBL/GenBank/DDBJ whole genome shotgun (WGS) entry which is preliminary data.</text>
</comment>
<protein>
    <submittedName>
        <fullName evidence="6">Integral membrane protein</fullName>
    </submittedName>
</protein>
<dbReference type="AlphaFoldDB" id="A0A8K0TSZ3"/>
<dbReference type="InterPro" id="IPR006838">
    <property type="entry name" value="ADTRP_AIG1"/>
</dbReference>
<evidence type="ECO:0000313" key="6">
    <source>
        <dbReference type="EMBL" id="KAH7376275.1"/>
    </source>
</evidence>
<feature type="transmembrane region" description="Helical" evidence="5">
    <location>
        <begin position="192"/>
        <end position="213"/>
    </location>
</feature>
<keyword evidence="3 5" id="KW-1133">Transmembrane helix</keyword>
<proteinExistence type="predicted"/>
<feature type="transmembrane region" description="Helical" evidence="5">
    <location>
        <begin position="85"/>
        <end position="105"/>
    </location>
</feature>
<name>A0A8K0TSZ3_9PEZI</name>
<gene>
    <name evidence="6" type="ORF">B0T11DRAFT_235945</name>
</gene>
<evidence type="ECO:0000256" key="3">
    <source>
        <dbReference type="ARBA" id="ARBA00022989"/>
    </source>
</evidence>
<evidence type="ECO:0000256" key="2">
    <source>
        <dbReference type="ARBA" id="ARBA00022692"/>
    </source>
</evidence>
<evidence type="ECO:0000313" key="7">
    <source>
        <dbReference type="Proteomes" id="UP000813385"/>
    </source>
</evidence>
<keyword evidence="2 5" id="KW-0812">Transmembrane</keyword>
<sequence>MARHQNQRLASPSRTFSLALHILGLASFALAFHFLFALTHPISAGFGGNYQHLTNLGLAASTATFATGLLADLTLNPSLFALKNFLSVTTAPLEVLISLLYWGIRTIDKSLLYPPGFSLDLLPDVSFHAAPAVLLTLDLLLLSPPWTIRAYSALGLSLFIAFLYWGWVELCFSHNGWYPYPIFTVLDTTQRVGLFTFSAVLMTGSTVMLKWLYGRVNGVPQMRREAGKPLKKIQ</sequence>
<comment type="subcellular location">
    <subcellularLocation>
        <location evidence="1">Endomembrane system</location>
        <topology evidence="1">Multi-pass membrane protein</topology>
    </subcellularLocation>
</comment>
<organism evidence="6 7">
    <name type="scientific">Plectosphaerella cucumerina</name>
    <dbReference type="NCBI Taxonomy" id="40658"/>
    <lineage>
        <taxon>Eukaryota</taxon>
        <taxon>Fungi</taxon>
        <taxon>Dikarya</taxon>
        <taxon>Ascomycota</taxon>
        <taxon>Pezizomycotina</taxon>
        <taxon>Sordariomycetes</taxon>
        <taxon>Hypocreomycetidae</taxon>
        <taxon>Glomerellales</taxon>
        <taxon>Plectosphaerellaceae</taxon>
        <taxon>Plectosphaerella</taxon>
    </lineage>
</organism>
<dbReference type="EMBL" id="JAGPXD010000001">
    <property type="protein sequence ID" value="KAH7376275.1"/>
    <property type="molecule type" value="Genomic_DNA"/>
</dbReference>
<evidence type="ECO:0000256" key="1">
    <source>
        <dbReference type="ARBA" id="ARBA00004127"/>
    </source>
</evidence>
<evidence type="ECO:0000256" key="5">
    <source>
        <dbReference type="SAM" id="Phobius"/>
    </source>
</evidence>
<reference evidence="6" key="1">
    <citation type="journal article" date="2021" name="Nat. Commun.">
        <title>Genetic determinants of endophytism in the Arabidopsis root mycobiome.</title>
        <authorList>
            <person name="Mesny F."/>
            <person name="Miyauchi S."/>
            <person name="Thiergart T."/>
            <person name="Pickel B."/>
            <person name="Atanasova L."/>
            <person name="Karlsson M."/>
            <person name="Huettel B."/>
            <person name="Barry K.W."/>
            <person name="Haridas S."/>
            <person name="Chen C."/>
            <person name="Bauer D."/>
            <person name="Andreopoulos W."/>
            <person name="Pangilinan J."/>
            <person name="LaButti K."/>
            <person name="Riley R."/>
            <person name="Lipzen A."/>
            <person name="Clum A."/>
            <person name="Drula E."/>
            <person name="Henrissat B."/>
            <person name="Kohler A."/>
            <person name="Grigoriev I.V."/>
            <person name="Martin F.M."/>
            <person name="Hacquard S."/>
        </authorList>
    </citation>
    <scope>NUCLEOTIDE SEQUENCE</scope>
    <source>
        <strain evidence="6">MPI-CAGE-AT-0016</strain>
    </source>
</reference>
<feature type="transmembrane region" description="Helical" evidence="5">
    <location>
        <begin position="150"/>
        <end position="168"/>
    </location>
</feature>
<evidence type="ECO:0000256" key="4">
    <source>
        <dbReference type="ARBA" id="ARBA00023136"/>
    </source>
</evidence>
<dbReference type="OrthoDB" id="1898221at2759"/>
<keyword evidence="4 5" id="KW-0472">Membrane</keyword>
<dbReference type="GO" id="GO:0012505">
    <property type="term" value="C:endomembrane system"/>
    <property type="evidence" value="ECO:0007669"/>
    <property type="project" value="UniProtKB-SubCell"/>
</dbReference>
<dbReference type="GO" id="GO:0016020">
    <property type="term" value="C:membrane"/>
    <property type="evidence" value="ECO:0007669"/>
    <property type="project" value="InterPro"/>
</dbReference>
<feature type="transmembrane region" description="Helical" evidence="5">
    <location>
        <begin position="16"/>
        <end position="36"/>
    </location>
</feature>
<keyword evidence="7" id="KW-1185">Reference proteome</keyword>
<dbReference type="PANTHER" id="PTHR10989">
    <property type="entry name" value="ANDROGEN-INDUCED PROTEIN 1-RELATED"/>
    <property type="match status" value="1"/>
</dbReference>
<dbReference type="Pfam" id="PF04750">
    <property type="entry name" value="Far-17a_AIG1"/>
    <property type="match status" value="1"/>
</dbReference>
<feature type="transmembrane region" description="Helical" evidence="5">
    <location>
        <begin position="125"/>
        <end position="143"/>
    </location>
</feature>
<dbReference type="PANTHER" id="PTHR10989:SF16">
    <property type="entry name" value="AT02829P-RELATED"/>
    <property type="match status" value="1"/>
</dbReference>
<dbReference type="Proteomes" id="UP000813385">
    <property type="component" value="Unassembled WGS sequence"/>
</dbReference>